<dbReference type="Proteomes" id="UP000187209">
    <property type="component" value="Unassembled WGS sequence"/>
</dbReference>
<dbReference type="AlphaFoldDB" id="A0A1R2BX12"/>
<evidence type="ECO:0000313" key="2">
    <source>
        <dbReference type="EMBL" id="OMJ81320.1"/>
    </source>
</evidence>
<keyword evidence="1" id="KW-0175">Coiled coil</keyword>
<reference evidence="2 3" key="1">
    <citation type="submission" date="2016-11" db="EMBL/GenBank/DDBJ databases">
        <title>The macronuclear genome of Stentor coeruleus: a giant cell with tiny introns.</title>
        <authorList>
            <person name="Slabodnick M."/>
            <person name="Ruby J.G."/>
            <person name="Reiff S.B."/>
            <person name="Swart E.C."/>
            <person name="Gosai S."/>
            <person name="Prabakaran S."/>
            <person name="Witkowska E."/>
            <person name="Larue G.E."/>
            <person name="Fisher S."/>
            <person name="Freeman R.M."/>
            <person name="Gunawardena J."/>
            <person name="Chu W."/>
            <person name="Stover N.A."/>
            <person name="Gregory B.D."/>
            <person name="Nowacki M."/>
            <person name="Derisi J."/>
            <person name="Roy S.W."/>
            <person name="Marshall W.F."/>
            <person name="Sood P."/>
        </authorList>
    </citation>
    <scope>NUCLEOTIDE SEQUENCE [LARGE SCALE GENOMIC DNA]</scope>
    <source>
        <strain evidence="2">WM001</strain>
    </source>
</reference>
<dbReference type="EMBL" id="MPUH01000385">
    <property type="protein sequence ID" value="OMJ81320.1"/>
    <property type="molecule type" value="Genomic_DNA"/>
</dbReference>
<feature type="coiled-coil region" evidence="1">
    <location>
        <begin position="200"/>
        <end position="255"/>
    </location>
</feature>
<sequence length="270" mass="31014">MRANQRNCTIKSYDQPDTIRKQNLSKTFTPSILSLKKPEKQPRSRKLSIFSGLDWDVIFHGPETRNTKKLLNKATSVPKKLIISPKDLTSLHMVFTLDKTPSRSAHISPRDQMGKFSQETLKTTNASHDLSSETHLDLQNTYFSTAKSSLEQIRAEARQCFDNSMSIMNNSRKKLKYSSMLSDNRKGKNVIPVDIQKEILNELNISIQILNDRLKNNEKAVCETDRENDVLKMEVENLKIKIAKYKEQDVDLEVKKDKKGSECLIKCQII</sequence>
<evidence type="ECO:0000313" key="3">
    <source>
        <dbReference type="Proteomes" id="UP000187209"/>
    </source>
</evidence>
<keyword evidence="3" id="KW-1185">Reference proteome</keyword>
<organism evidence="2 3">
    <name type="scientific">Stentor coeruleus</name>
    <dbReference type="NCBI Taxonomy" id="5963"/>
    <lineage>
        <taxon>Eukaryota</taxon>
        <taxon>Sar</taxon>
        <taxon>Alveolata</taxon>
        <taxon>Ciliophora</taxon>
        <taxon>Postciliodesmatophora</taxon>
        <taxon>Heterotrichea</taxon>
        <taxon>Heterotrichida</taxon>
        <taxon>Stentoridae</taxon>
        <taxon>Stentor</taxon>
    </lineage>
</organism>
<evidence type="ECO:0000256" key="1">
    <source>
        <dbReference type="SAM" id="Coils"/>
    </source>
</evidence>
<proteinExistence type="predicted"/>
<accession>A0A1R2BX12</accession>
<comment type="caution">
    <text evidence="2">The sequence shown here is derived from an EMBL/GenBank/DDBJ whole genome shotgun (WGS) entry which is preliminary data.</text>
</comment>
<gene>
    <name evidence="2" type="ORF">SteCoe_18243</name>
</gene>
<name>A0A1R2BX12_9CILI</name>
<protein>
    <submittedName>
        <fullName evidence="2">Uncharacterized protein</fullName>
    </submittedName>
</protein>